<dbReference type="InterPro" id="IPR001650">
    <property type="entry name" value="Helicase_C-like"/>
</dbReference>
<keyword evidence="6" id="KW-1185">Reference proteome</keyword>
<dbReference type="InterPro" id="IPR011545">
    <property type="entry name" value="DEAD/DEAH_box_helicase_dom"/>
</dbReference>
<proteinExistence type="predicted"/>
<dbReference type="Gene3D" id="3.40.50.300">
    <property type="entry name" value="P-loop containing nucleotide triphosphate hydrolases"/>
    <property type="match status" value="2"/>
</dbReference>
<organism evidence="5 6">
    <name type="scientific">Actinomadura meridiana</name>
    <dbReference type="NCBI Taxonomy" id="559626"/>
    <lineage>
        <taxon>Bacteria</taxon>
        <taxon>Bacillati</taxon>
        <taxon>Actinomycetota</taxon>
        <taxon>Actinomycetes</taxon>
        <taxon>Streptosporangiales</taxon>
        <taxon>Thermomonosporaceae</taxon>
        <taxon>Actinomadura</taxon>
    </lineage>
</organism>
<dbReference type="Proteomes" id="UP001501710">
    <property type="component" value="Unassembled WGS sequence"/>
</dbReference>
<keyword evidence="2" id="KW-0067">ATP-binding</keyword>
<reference evidence="6" key="1">
    <citation type="journal article" date="2019" name="Int. J. Syst. Evol. Microbiol.">
        <title>The Global Catalogue of Microorganisms (GCM) 10K type strain sequencing project: providing services to taxonomists for standard genome sequencing and annotation.</title>
        <authorList>
            <consortium name="The Broad Institute Genomics Platform"/>
            <consortium name="The Broad Institute Genome Sequencing Center for Infectious Disease"/>
            <person name="Wu L."/>
            <person name="Ma J."/>
        </authorList>
    </citation>
    <scope>NUCLEOTIDE SEQUENCE [LARGE SCALE GENOMIC DNA]</scope>
    <source>
        <strain evidence="6">JCM 17440</strain>
    </source>
</reference>
<evidence type="ECO:0000259" key="4">
    <source>
        <dbReference type="PROSITE" id="PS51194"/>
    </source>
</evidence>
<gene>
    <name evidence="5" type="ORF">GCM10022254_16220</name>
</gene>
<evidence type="ECO:0000256" key="2">
    <source>
        <dbReference type="ARBA" id="ARBA00022840"/>
    </source>
</evidence>
<dbReference type="InterPro" id="IPR052511">
    <property type="entry name" value="ATP-dep_Helicase"/>
</dbReference>
<keyword evidence="5" id="KW-0378">Hydrolase</keyword>
<dbReference type="GO" id="GO:0004386">
    <property type="term" value="F:helicase activity"/>
    <property type="evidence" value="ECO:0007669"/>
    <property type="project" value="UniProtKB-KW"/>
</dbReference>
<keyword evidence="1" id="KW-0547">Nucleotide-binding</keyword>
<dbReference type="InterPro" id="IPR014001">
    <property type="entry name" value="Helicase_ATP-bd"/>
</dbReference>
<accession>A0ABP8BVN2</accession>
<dbReference type="Pfam" id="PF00270">
    <property type="entry name" value="DEAD"/>
    <property type="match status" value="1"/>
</dbReference>
<sequence>MTVPVDRLSPSLTHHIVNTLGWRSLRPLQEESIGPVLDGDDAVLLAPTAGGKTEAAAFPLLSAMDSGGWTGLSVLYVCPLKALLNNLLPRLETYAGWVGRRVAAWHGDVPETARRRIRTDPPDVLLTTPESLEAMLLSVKTDQHRLFADLRAIVVDEVHAFAGDDRGWHLLAVLERLTRMAGRPIQRVGLSATVGNPAELLTWLQGSNRGPARVVVPETATVRDDVVELDYVGSVPNAATVIAALHRGEKRLVFCDSRQLVEELGAALRSRGVTTFLSHASLSLDERRRAEEEFVEARDCVIVSTSTLELGVDVGDLDRVIQINAPQTVAAFLQRLGRTGRRPGATRNCLFLTLDQDSLLSAAALILLWSRGYVEPVQAPPEPRHIVAQQFLALCLQEHKVGNRLWVEHWNGLPPFDRSAEPIVRHLVEHGYVERDGDYLFIGPAAEEKFGRRHFMDMTAVFTAPPEFTVLSGRQEIGRTDPMLLTERVEGPRVLLLAGRSWQVTWIDWKRRRCYVEPSDRPGKARWYGTAFSGSSFALARACRDVLLGADPPVGMTERAVRHLARTREAATSTVHPGGTVISRDGDDVRWWNWAGYKANAVLTATLSGLTDENQRFEDEWVRLRPDLTRDMWKVATADAADRLCLPDIDERALRGLKFNEALPARLAVATLAARLADLDGALIALTDPARFITT</sequence>
<evidence type="ECO:0000259" key="3">
    <source>
        <dbReference type="PROSITE" id="PS51192"/>
    </source>
</evidence>
<dbReference type="Pfam" id="PF00271">
    <property type="entry name" value="Helicase_C"/>
    <property type="match status" value="1"/>
</dbReference>
<dbReference type="EMBL" id="BAABAS010000004">
    <property type="protein sequence ID" value="GAA4227755.1"/>
    <property type="molecule type" value="Genomic_DNA"/>
</dbReference>
<dbReference type="InterPro" id="IPR027417">
    <property type="entry name" value="P-loop_NTPase"/>
</dbReference>
<protein>
    <submittedName>
        <fullName evidence="5">DEAD/DEAH box helicase</fullName>
    </submittedName>
</protein>
<name>A0ABP8BVN2_9ACTN</name>
<dbReference type="SMART" id="SM00490">
    <property type="entry name" value="HELICc"/>
    <property type="match status" value="1"/>
</dbReference>
<dbReference type="SUPFAM" id="SSF52540">
    <property type="entry name" value="P-loop containing nucleoside triphosphate hydrolases"/>
    <property type="match status" value="1"/>
</dbReference>
<keyword evidence="5" id="KW-0347">Helicase</keyword>
<dbReference type="PROSITE" id="PS51194">
    <property type="entry name" value="HELICASE_CTER"/>
    <property type="match status" value="1"/>
</dbReference>
<dbReference type="PROSITE" id="PS51192">
    <property type="entry name" value="HELICASE_ATP_BIND_1"/>
    <property type="match status" value="1"/>
</dbReference>
<feature type="domain" description="Helicase ATP-binding" evidence="3">
    <location>
        <begin position="33"/>
        <end position="212"/>
    </location>
</feature>
<dbReference type="SMART" id="SM00487">
    <property type="entry name" value="DEXDc"/>
    <property type="match status" value="1"/>
</dbReference>
<comment type="caution">
    <text evidence="5">The sequence shown here is derived from an EMBL/GenBank/DDBJ whole genome shotgun (WGS) entry which is preliminary data.</text>
</comment>
<dbReference type="PANTHER" id="PTHR47962">
    <property type="entry name" value="ATP-DEPENDENT HELICASE LHR-RELATED-RELATED"/>
    <property type="match status" value="1"/>
</dbReference>
<feature type="domain" description="Helicase C-terminal" evidence="4">
    <location>
        <begin position="237"/>
        <end position="388"/>
    </location>
</feature>
<dbReference type="PANTHER" id="PTHR47962:SF5">
    <property type="entry name" value="ATP-DEPENDENT HELICASE LHR-RELATED"/>
    <property type="match status" value="1"/>
</dbReference>
<dbReference type="RefSeq" id="WP_344892182.1">
    <property type="nucleotide sequence ID" value="NZ_BAABAS010000004.1"/>
</dbReference>
<evidence type="ECO:0000313" key="5">
    <source>
        <dbReference type="EMBL" id="GAA4227755.1"/>
    </source>
</evidence>
<evidence type="ECO:0000256" key="1">
    <source>
        <dbReference type="ARBA" id="ARBA00022741"/>
    </source>
</evidence>
<evidence type="ECO:0000313" key="6">
    <source>
        <dbReference type="Proteomes" id="UP001501710"/>
    </source>
</evidence>